<feature type="coiled-coil region" evidence="1">
    <location>
        <begin position="532"/>
        <end position="559"/>
    </location>
</feature>
<organism evidence="4 5">
    <name type="scientific">Citricoccus muralis</name>
    <dbReference type="NCBI Taxonomy" id="169134"/>
    <lineage>
        <taxon>Bacteria</taxon>
        <taxon>Bacillati</taxon>
        <taxon>Actinomycetota</taxon>
        <taxon>Actinomycetes</taxon>
        <taxon>Micrococcales</taxon>
        <taxon>Micrococcaceae</taxon>
        <taxon>Citricoccus</taxon>
    </lineage>
</organism>
<evidence type="ECO:0000259" key="3">
    <source>
        <dbReference type="Pfam" id="PF04536"/>
    </source>
</evidence>
<dbReference type="Pfam" id="PF04536">
    <property type="entry name" value="TPM_phosphatase"/>
    <property type="match status" value="1"/>
</dbReference>
<feature type="region of interest" description="Disordered" evidence="2">
    <location>
        <begin position="673"/>
        <end position="709"/>
    </location>
</feature>
<protein>
    <submittedName>
        <fullName evidence="4">TPM domain-containing protein</fullName>
    </submittedName>
</protein>
<dbReference type="InterPro" id="IPR007621">
    <property type="entry name" value="TPM_dom"/>
</dbReference>
<evidence type="ECO:0000256" key="1">
    <source>
        <dbReference type="SAM" id="Coils"/>
    </source>
</evidence>
<sequence length="709" mass="74614">MHAISSLLSVPTRWLSGAALSAGILGLGVSSAAATPPIDLEPGQFVADSASALSEEERSEIEEGLSELLSEHAQRLTLIFVDEFTDTSGTAMDPGAWVDAVGEQNVMGAQDTIFAVATEAREYNFTSGNSTIESVQDDIEQDYLIPALNDFQSSGWGSVGLSAIEAVADAADGSVSGSAVSGGSVAPWLGAAAVVAGVGGAAWFITQRRTKNRFGHSSPHGAAGAAPGGNHRSVSPTEPADPLDRLSIEELRAEADSMLIAADDAIRGSEQEMGFAMAAYGEDSVTTFKEDIAEAKKHMMASFRLQNQLDDEIPDTEEEQRRWLKEIISRCNDVDESLSAHQDEFDELRSLETKAPAAVAELREDAEKLTQPVAEAESTLAKLKESYTPEALAEVTSNVVDAKERLEFVTTVLNKAEEALAEGDTATAALAVRAGEDAEEQVRTLTAAIAKTGPRLEQMMSNVHQGVQQCEQDLAEAQALLKQGAHSELAGPVARMQQVLQDVEAAMQQPLKDPASLLRELEEAHRSLDAPLDRVRDRRDQTRRAEQALQQALHQAQAKIEGTQEFISARRGGIGSAARSKLAEADRTLHEATQHASADPIQALNLANRASQLADRASQLAQNDVSGWNNNNQVGGGSNGIGGAVLGGILIDSMLRGSRSGYRGSSWGGRSSGGFGGFGGGGRGRSGGFGGSGRSGGFGGGGRGRSGRF</sequence>
<feature type="domain" description="TPM" evidence="3">
    <location>
        <begin position="46"/>
        <end position="149"/>
    </location>
</feature>
<dbReference type="EMBL" id="CP121252">
    <property type="protein sequence ID" value="WFP15655.1"/>
    <property type="molecule type" value="Genomic_DNA"/>
</dbReference>
<feature type="compositionally biased region" description="Low complexity" evidence="2">
    <location>
        <begin position="215"/>
        <end position="229"/>
    </location>
</feature>
<dbReference type="RefSeq" id="WP_278156574.1">
    <property type="nucleotide sequence ID" value="NZ_CP121252.1"/>
</dbReference>
<gene>
    <name evidence="4" type="ORF">P8192_09600</name>
</gene>
<evidence type="ECO:0000313" key="5">
    <source>
        <dbReference type="Proteomes" id="UP001219037"/>
    </source>
</evidence>
<evidence type="ECO:0000256" key="2">
    <source>
        <dbReference type="SAM" id="MobiDB-lite"/>
    </source>
</evidence>
<accession>A0ABY8H4M1</accession>
<keyword evidence="1" id="KW-0175">Coiled coil</keyword>
<feature type="region of interest" description="Disordered" evidence="2">
    <location>
        <begin position="213"/>
        <end position="242"/>
    </location>
</feature>
<evidence type="ECO:0000313" key="4">
    <source>
        <dbReference type="EMBL" id="WFP15655.1"/>
    </source>
</evidence>
<keyword evidence="5" id="KW-1185">Reference proteome</keyword>
<name>A0ABY8H4M1_9MICC</name>
<dbReference type="Gene3D" id="3.10.310.50">
    <property type="match status" value="1"/>
</dbReference>
<proteinExistence type="predicted"/>
<dbReference type="Proteomes" id="UP001219037">
    <property type="component" value="Chromosome"/>
</dbReference>
<reference evidence="4 5" key="1">
    <citation type="submission" date="2023-04" db="EMBL/GenBank/DDBJ databases">
        <title>Funneling lignin-derived compounds into biodiesel using alkali-halophilic Citricoccus sp. P2.</title>
        <authorList>
            <person name="Luo C.-B."/>
        </authorList>
    </citation>
    <scope>NUCLEOTIDE SEQUENCE [LARGE SCALE GENOMIC DNA]</scope>
    <source>
        <strain evidence="4 5">P2</strain>
    </source>
</reference>